<organism evidence="1 2">
    <name type="scientific">Acinetobacter junii</name>
    <dbReference type="NCBI Taxonomy" id="40215"/>
    <lineage>
        <taxon>Bacteria</taxon>
        <taxon>Pseudomonadati</taxon>
        <taxon>Pseudomonadota</taxon>
        <taxon>Gammaproteobacteria</taxon>
        <taxon>Moraxellales</taxon>
        <taxon>Moraxellaceae</taxon>
        <taxon>Acinetobacter</taxon>
    </lineage>
</organism>
<proteinExistence type="predicted"/>
<evidence type="ECO:0000313" key="1">
    <source>
        <dbReference type="EMBL" id="RBA49806.1"/>
    </source>
</evidence>
<name>A0A365PN02_ACIJU</name>
<protein>
    <submittedName>
        <fullName evidence="1">Uncharacterized protein</fullName>
    </submittedName>
</protein>
<comment type="caution">
    <text evidence="1">The sequence shown here is derived from an EMBL/GenBank/DDBJ whole genome shotgun (WGS) entry which is preliminary data.</text>
</comment>
<accession>A0A365PN02</accession>
<evidence type="ECO:0000313" key="2">
    <source>
        <dbReference type="Proteomes" id="UP000253688"/>
    </source>
</evidence>
<dbReference type="RefSeq" id="WP_112986252.1">
    <property type="nucleotide sequence ID" value="NZ_CP131470.1"/>
</dbReference>
<dbReference type="EMBL" id="QEWH01000009">
    <property type="protein sequence ID" value="RBA49806.1"/>
    <property type="molecule type" value="Genomic_DNA"/>
</dbReference>
<reference evidence="1 2" key="1">
    <citation type="submission" date="2018-04" db="EMBL/GenBank/DDBJ databases">
        <title>Acinetobacter junii Genome sequencing and assembly.</title>
        <authorList>
            <person name="Su J."/>
            <person name="Rensing C."/>
            <person name="Mazhar H.S."/>
        </authorList>
    </citation>
    <scope>NUCLEOTIDE SEQUENCE [LARGE SCALE GENOMIC DNA]</scope>
    <source>
        <strain evidence="1 2">SC22</strain>
    </source>
</reference>
<dbReference type="Proteomes" id="UP000253688">
    <property type="component" value="Unassembled WGS sequence"/>
</dbReference>
<gene>
    <name evidence="1" type="ORF">DC346_01880</name>
</gene>
<dbReference type="AlphaFoldDB" id="A0A365PN02"/>
<sequence>MLVRPKKPSREELAKIFKDPRTLKAFEQVFEILPSEFNNQQQSLDDVQALAESATAQAALAMALLYAIDELASIKAMEPVHQCSCQFDDLTPRYEHTQADSPEPTHIHHHEISTLEIV</sequence>